<feature type="region of interest" description="Disordered" evidence="1">
    <location>
        <begin position="14"/>
        <end position="42"/>
    </location>
</feature>
<name>A0AAV2RL52_MEGNR</name>
<feature type="compositionally biased region" description="Low complexity" evidence="1">
    <location>
        <begin position="22"/>
        <end position="34"/>
    </location>
</feature>
<sequence>YRLKNIKFLPNPHFSIENMEPSNSEYTEAESSSSAQDPGDSCELHDDVTMLSNVTKQDLLELEKIRMNVGDEVYSKFMKPFDDTIEKMKCLKIGEVKNEVDQINTRVGTEKPLLSKSEQDKFECMDSILNAAARARVCGKWFLSRTNYYKNISDEVHIEWLSNCGQLFAYSAMVEHLIGANDGVDKEEMFNQYKAFKERHEVFKNKFVEHEKALELMEVKHRKKYKINPTCKGDHNTPFCTGCGWPDRWLKNFKKKGINVKEATHWTEQNIWYGNTRQMEAIMNSSASAED</sequence>
<evidence type="ECO:0000256" key="1">
    <source>
        <dbReference type="SAM" id="MobiDB-lite"/>
    </source>
</evidence>
<evidence type="ECO:0000313" key="2">
    <source>
        <dbReference type="EMBL" id="CAL4126126.1"/>
    </source>
</evidence>
<organism evidence="2 3">
    <name type="scientific">Meganyctiphanes norvegica</name>
    <name type="common">Northern krill</name>
    <name type="synonym">Thysanopoda norvegica</name>
    <dbReference type="NCBI Taxonomy" id="48144"/>
    <lineage>
        <taxon>Eukaryota</taxon>
        <taxon>Metazoa</taxon>
        <taxon>Ecdysozoa</taxon>
        <taxon>Arthropoda</taxon>
        <taxon>Crustacea</taxon>
        <taxon>Multicrustacea</taxon>
        <taxon>Malacostraca</taxon>
        <taxon>Eumalacostraca</taxon>
        <taxon>Eucarida</taxon>
        <taxon>Euphausiacea</taxon>
        <taxon>Euphausiidae</taxon>
        <taxon>Meganyctiphanes</taxon>
    </lineage>
</organism>
<dbReference type="EMBL" id="CAXKWB010024184">
    <property type="protein sequence ID" value="CAL4126126.1"/>
    <property type="molecule type" value="Genomic_DNA"/>
</dbReference>
<comment type="caution">
    <text evidence="2">The sequence shown here is derived from an EMBL/GenBank/DDBJ whole genome shotgun (WGS) entry which is preliminary data.</text>
</comment>
<reference evidence="2 3" key="1">
    <citation type="submission" date="2024-05" db="EMBL/GenBank/DDBJ databases">
        <authorList>
            <person name="Wallberg A."/>
        </authorList>
    </citation>
    <scope>NUCLEOTIDE SEQUENCE [LARGE SCALE GENOMIC DNA]</scope>
</reference>
<dbReference type="Proteomes" id="UP001497623">
    <property type="component" value="Unassembled WGS sequence"/>
</dbReference>
<accession>A0AAV2RL52</accession>
<proteinExistence type="predicted"/>
<dbReference type="AlphaFoldDB" id="A0AAV2RL52"/>
<feature type="non-terminal residue" evidence="2">
    <location>
        <position position="1"/>
    </location>
</feature>
<gene>
    <name evidence="2" type="ORF">MNOR_LOCUS25391</name>
</gene>
<protein>
    <submittedName>
        <fullName evidence="2">Uncharacterized protein</fullName>
    </submittedName>
</protein>
<keyword evidence="3" id="KW-1185">Reference proteome</keyword>
<evidence type="ECO:0000313" key="3">
    <source>
        <dbReference type="Proteomes" id="UP001497623"/>
    </source>
</evidence>